<comment type="function">
    <text evidence="3">Required for formate dehydrogenase (FDH) activity. Acts as a sulfur carrier protein that transfers sulfur from IscS to the molybdenum cofactor prior to its insertion into FDH.</text>
</comment>
<accession>A0A418WC40</accession>
<comment type="subcellular location">
    <subcellularLocation>
        <location evidence="3">Cytoplasm</location>
    </subcellularLocation>
</comment>
<comment type="caution">
    <text evidence="4">The sequence shown here is derived from an EMBL/GenBank/DDBJ whole genome shotgun (WGS) entry which is preliminary data.</text>
</comment>
<dbReference type="PANTHER" id="PTHR30592">
    <property type="entry name" value="FORMATE DEHYDROGENASE"/>
    <property type="match status" value="1"/>
</dbReference>
<dbReference type="Proteomes" id="UP000284605">
    <property type="component" value="Unassembled WGS sequence"/>
</dbReference>
<dbReference type="Gene3D" id="3.10.20.10">
    <property type="match status" value="1"/>
</dbReference>
<dbReference type="InterPro" id="IPR016193">
    <property type="entry name" value="Cytidine_deaminase-like"/>
</dbReference>
<dbReference type="NCBIfam" id="TIGR00129">
    <property type="entry name" value="fdhD_narQ"/>
    <property type="match status" value="1"/>
</dbReference>
<dbReference type="GO" id="GO:0005737">
    <property type="term" value="C:cytoplasm"/>
    <property type="evidence" value="ECO:0007669"/>
    <property type="project" value="UniProtKB-SubCell"/>
</dbReference>
<dbReference type="GO" id="GO:0006777">
    <property type="term" value="P:Mo-molybdopterin cofactor biosynthetic process"/>
    <property type="evidence" value="ECO:0007669"/>
    <property type="project" value="UniProtKB-UniRule"/>
</dbReference>
<dbReference type="SUPFAM" id="SSF53927">
    <property type="entry name" value="Cytidine deaminase-like"/>
    <property type="match status" value="1"/>
</dbReference>
<protein>
    <recommendedName>
        <fullName evidence="3">Sulfur carrier protein FdhD</fullName>
    </recommendedName>
</protein>
<reference evidence="4 5" key="1">
    <citation type="submission" date="2018-09" db="EMBL/GenBank/DDBJ databases">
        <authorList>
            <person name="Zhu H."/>
        </authorList>
    </citation>
    <scope>NUCLEOTIDE SEQUENCE [LARGE SCALE GENOMIC DNA]</scope>
    <source>
        <strain evidence="4 5">K1W22B-8</strain>
    </source>
</reference>
<dbReference type="OrthoDB" id="3197277at2"/>
<gene>
    <name evidence="3 4" type="primary">fdhD</name>
    <name evidence="4" type="ORF">D3874_11595</name>
</gene>
<comment type="similarity">
    <text evidence="3">Belongs to the FdhD family.</text>
</comment>
<dbReference type="GO" id="GO:0016783">
    <property type="term" value="F:sulfurtransferase activity"/>
    <property type="evidence" value="ECO:0007669"/>
    <property type="project" value="InterPro"/>
</dbReference>
<dbReference type="GO" id="GO:0097163">
    <property type="term" value="F:sulfur carrier activity"/>
    <property type="evidence" value="ECO:0007669"/>
    <property type="project" value="UniProtKB-UniRule"/>
</dbReference>
<evidence type="ECO:0000256" key="2">
    <source>
        <dbReference type="ARBA" id="ARBA00023150"/>
    </source>
</evidence>
<feature type="active site" description="Cysteine persulfide intermediate" evidence="3">
    <location>
        <position position="128"/>
    </location>
</feature>
<sequence length="284" mass="29754">MTGTAPADDPALDDEPAGSRFAPLVDVACVRRDGDGARPGHDILADEVPVALVFNGISHAVMMATPQDLEDFALGFSLTERIIERPGDLRDCRRTDFDKGIELALTIPARRFALLKERRRSLVGRTGCGLCGVESLDEAVRPAAALPDGPAIAAAVVARALAAMAPRQVLNQDSHAVHAAAWAGLDGEIALIREDVGRHNAVDKLIGALARAGSDPAAGFLVATSRCSYEIVQKAASAGIRVIAAVSAPTAYAVRLADGANMTLIAFARGARHSLYSHPERITG</sequence>
<name>A0A418WC40_9PROT</name>
<dbReference type="RefSeq" id="WP_119778224.1">
    <property type="nucleotide sequence ID" value="NZ_QYUK01000011.1"/>
</dbReference>
<evidence type="ECO:0000313" key="5">
    <source>
        <dbReference type="Proteomes" id="UP000284605"/>
    </source>
</evidence>
<evidence type="ECO:0000256" key="3">
    <source>
        <dbReference type="HAMAP-Rule" id="MF_00187"/>
    </source>
</evidence>
<keyword evidence="2 3" id="KW-0501">Molybdenum cofactor biosynthesis</keyword>
<dbReference type="PIRSF" id="PIRSF015626">
    <property type="entry name" value="FdhD"/>
    <property type="match status" value="1"/>
</dbReference>
<dbReference type="PANTHER" id="PTHR30592:SF1">
    <property type="entry name" value="SULFUR CARRIER PROTEIN FDHD"/>
    <property type="match status" value="1"/>
</dbReference>
<dbReference type="InterPro" id="IPR003786">
    <property type="entry name" value="FdhD"/>
</dbReference>
<proteinExistence type="inferred from homology"/>
<dbReference type="EMBL" id="QYUK01000011">
    <property type="protein sequence ID" value="RJF87585.1"/>
    <property type="molecule type" value="Genomic_DNA"/>
</dbReference>
<dbReference type="Pfam" id="PF02634">
    <property type="entry name" value="FdhD-NarQ"/>
    <property type="match status" value="1"/>
</dbReference>
<keyword evidence="1 3" id="KW-0963">Cytoplasm</keyword>
<dbReference type="Gene3D" id="3.40.140.10">
    <property type="entry name" value="Cytidine Deaminase, domain 2"/>
    <property type="match status" value="1"/>
</dbReference>
<feature type="binding site" evidence="3">
    <location>
        <begin position="267"/>
        <end position="272"/>
    </location>
    <ligand>
        <name>Mo-bis(molybdopterin guanine dinucleotide)</name>
        <dbReference type="ChEBI" id="CHEBI:60539"/>
    </ligand>
</feature>
<evidence type="ECO:0000313" key="4">
    <source>
        <dbReference type="EMBL" id="RJF87585.1"/>
    </source>
</evidence>
<keyword evidence="5" id="KW-1185">Reference proteome</keyword>
<organism evidence="4 5">
    <name type="scientific">Oleomonas cavernae</name>
    <dbReference type="NCBI Taxonomy" id="2320859"/>
    <lineage>
        <taxon>Bacteria</taxon>
        <taxon>Pseudomonadati</taxon>
        <taxon>Pseudomonadota</taxon>
        <taxon>Alphaproteobacteria</taxon>
        <taxon>Acetobacterales</taxon>
        <taxon>Acetobacteraceae</taxon>
        <taxon>Oleomonas</taxon>
    </lineage>
</organism>
<keyword evidence="4" id="KW-0808">Transferase</keyword>
<dbReference type="AlphaFoldDB" id="A0A418WC40"/>
<evidence type="ECO:0000256" key="1">
    <source>
        <dbReference type="ARBA" id="ARBA00022490"/>
    </source>
</evidence>
<dbReference type="HAMAP" id="MF_00187">
    <property type="entry name" value="FdhD"/>
    <property type="match status" value="1"/>
</dbReference>